<dbReference type="PANTHER" id="PTHR43685">
    <property type="entry name" value="GLYCOSYLTRANSFERASE"/>
    <property type="match status" value="1"/>
</dbReference>
<comment type="caution">
    <text evidence="2">The sequence shown here is derived from an EMBL/GenBank/DDBJ whole genome shotgun (WGS) entry which is preliminary data.</text>
</comment>
<reference evidence="2 3" key="1">
    <citation type="submission" date="2023-10" db="EMBL/GenBank/DDBJ databases">
        <title>Marimonas sp. nov. isolated from tidal mud flat.</title>
        <authorList>
            <person name="Jaincy N.J."/>
            <person name="Srinivasan S."/>
            <person name="Lee S.-S."/>
        </authorList>
    </citation>
    <scope>NUCLEOTIDE SEQUENCE [LARGE SCALE GENOMIC DNA]</scope>
    <source>
        <strain evidence="2 3">MJ-SS3</strain>
    </source>
</reference>
<dbReference type="RefSeq" id="WP_316661233.1">
    <property type="nucleotide sequence ID" value="NZ_JAWHTF010000001.1"/>
</dbReference>
<dbReference type="SUPFAM" id="SSF53448">
    <property type="entry name" value="Nucleotide-diphospho-sugar transferases"/>
    <property type="match status" value="1"/>
</dbReference>
<dbReference type="PANTHER" id="PTHR43685:SF2">
    <property type="entry name" value="GLYCOSYLTRANSFERASE 2-LIKE DOMAIN-CONTAINING PROTEIN"/>
    <property type="match status" value="1"/>
</dbReference>
<organism evidence="2 3">
    <name type="scientific">Gilvirhabdus luticola</name>
    <dbReference type="NCBI Taxonomy" id="3079858"/>
    <lineage>
        <taxon>Bacteria</taxon>
        <taxon>Pseudomonadati</taxon>
        <taxon>Bacteroidota</taxon>
        <taxon>Flavobacteriia</taxon>
        <taxon>Flavobacteriales</taxon>
        <taxon>Flavobacteriaceae</taxon>
        <taxon>Gilvirhabdus</taxon>
    </lineage>
</organism>
<dbReference type="EC" id="2.4.-.-" evidence="2"/>
<dbReference type="Pfam" id="PF00535">
    <property type="entry name" value="Glycos_transf_2"/>
    <property type="match status" value="1"/>
</dbReference>
<proteinExistence type="predicted"/>
<gene>
    <name evidence="2" type="ORF">RXV94_04300</name>
</gene>
<sequence length="311" mass="36026">MPFFSVITPLYNKEDYIEATIKSVLNQTFDDFEIVIVDDGSTDNSLKILSQIKSSKINILVQENQGPSVARNKAIANAKGKYIAPLDADDIWREDHLVELKSLIDSFPNAGVFCNNYKVKLNKNLTRNAHFNFDFATSHLIIPDFFDANIYNYIASSSSTAFLKSSFIELGGYNTSLRTGQDLDLWIRFALKYEIAFNPKATMIYNNYDDLSLSKSELNETRYNFISSYKKEEEKNPSLKKYLDVNRFALVLRCKMNNENELYKKVQTEINYKNLNLKQKILINSPKFILHFLKKIQRVLIKNKMYLTAYN</sequence>
<dbReference type="InterPro" id="IPR050834">
    <property type="entry name" value="Glycosyltransf_2"/>
</dbReference>
<dbReference type="InterPro" id="IPR001173">
    <property type="entry name" value="Glyco_trans_2-like"/>
</dbReference>
<keyword evidence="3" id="KW-1185">Reference proteome</keyword>
<evidence type="ECO:0000313" key="3">
    <source>
        <dbReference type="Proteomes" id="UP001268651"/>
    </source>
</evidence>
<keyword evidence="2" id="KW-0808">Transferase</keyword>
<protein>
    <submittedName>
        <fullName evidence="2">Glycosyltransferase</fullName>
        <ecNumber evidence="2">2.4.-.-</ecNumber>
    </submittedName>
</protein>
<accession>A0ABU3U4N1</accession>
<dbReference type="InterPro" id="IPR029044">
    <property type="entry name" value="Nucleotide-diphossugar_trans"/>
</dbReference>
<feature type="domain" description="Glycosyltransferase 2-like" evidence="1">
    <location>
        <begin position="5"/>
        <end position="135"/>
    </location>
</feature>
<evidence type="ECO:0000313" key="2">
    <source>
        <dbReference type="EMBL" id="MDU8885370.1"/>
    </source>
</evidence>
<name>A0ABU3U4N1_9FLAO</name>
<dbReference type="Gene3D" id="3.90.550.10">
    <property type="entry name" value="Spore Coat Polysaccharide Biosynthesis Protein SpsA, Chain A"/>
    <property type="match status" value="1"/>
</dbReference>
<dbReference type="EMBL" id="JAWHTF010000001">
    <property type="protein sequence ID" value="MDU8885370.1"/>
    <property type="molecule type" value="Genomic_DNA"/>
</dbReference>
<dbReference type="Proteomes" id="UP001268651">
    <property type="component" value="Unassembled WGS sequence"/>
</dbReference>
<keyword evidence="2" id="KW-0328">Glycosyltransferase</keyword>
<evidence type="ECO:0000259" key="1">
    <source>
        <dbReference type="Pfam" id="PF00535"/>
    </source>
</evidence>
<dbReference type="GO" id="GO:0016757">
    <property type="term" value="F:glycosyltransferase activity"/>
    <property type="evidence" value="ECO:0007669"/>
    <property type="project" value="UniProtKB-KW"/>
</dbReference>